<evidence type="ECO:0000256" key="12">
    <source>
        <dbReference type="SAM" id="Phobius"/>
    </source>
</evidence>
<dbReference type="PANTHER" id="PTHR33529">
    <property type="entry name" value="SLR0882 PROTEIN-RELATED"/>
    <property type="match status" value="1"/>
</dbReference>
<keyword evidence="5" id="KW-0813">Transport</keyword>
<dbReference type="InterPro" id="IPR005495">
    <property type="entry name" value="LptG/LptF_permease"/>
</dbReference>
<feature type="transmembrane region" description="Helical" evidence="12">
    <location>
        <begin position="20"/>
        <end position="40"/>
    </location>
</feature>
<comment type="function">
    <text evidence="1">Part of the ABC transporter complex LptBFG involved in the translocation of lipopolysaccharide (LPS) from the inner membrane to the outer membrane.</text>
</comment>
<comment type="subcellular location">
    <subcellularLocation>
        <location evidence="2">Cell inner membrane</location>
        <topology evidence="2">Multi-pass membrane protein</topology>
    </subcellularLocation>
</comment>
<reference evidence="13 14" key="1">
    <citation type="submission" date="2015-05" db="EMBL/GenBank/DDBJ databases">
        <title>Complete genome of Marinobacter psychrophilus strain 20041T isolated from sea-ice of the Canadian Basin.</title>
        <authorList>
            <person name="Song L."/>
            <person name="Ren L."/>
            <person name="Yu Y."/>
            <person name="Wang X."/>
        </authorList>
    </citation>
    <scope>NUCLEOTIDE SEQUENCE [LARGE SCALE GENOMIC DNA]</scope>
    <source>
        <strain evidence="13 14">20041</strain>
    </source>
</reference>
<keyword evidence="9 12" id="KW-1133">Transmembrane helix</keyword>
<keyword evidence="7" id="KW-0997">Cell inner membrane</keyword>
<proteinExistence type="inferred from homology"/>
<evidence type="ECO:0000256" key="1">
    <source>
        <dbReference type="ARBA" id="ARBA00002265"/>
    </source>
</evidence>
<dbReference type="KEGG" id="mpq:ABA45_06915"/>
<evidence type="ECO:0000256" key="9">
    <source>
        <dbReference type="ARBA" id="ARBA00022989"/>
    </source>
</evidence>
<sequence length="382" mass="42368">MGAVTGSARETVLTIIFRYLIRQIMISMIAVSTILLMVFMSGRFLKYLGNAAEGEISAGVLFSVMAYRFPGFLELILPLGLFIGILLAYGRMYLESEMTVLLACGVSEGDILRQTLIGSLPVMLVVAAMSLYVSPWGMKQVEEIFNEQRKATEFELLAPGRFQDFTSGGRVTYTEGLSDDKRELQGVFIAEFGKNGEGLTIITAETGTQLIDAQTGSRFLILKDGGRYAGNAGQLDYNTTEFEAYGLKIVSGKSGTKELEEGLSTGQLMKSDDPRQRALLHWRFSLPFIVPVVTLLAVRLSRVNPRQGRFFHLLPAMLVYITYLGLLIVARDALADGTVPEWIGMFWVHGLFLALGLWLQFGPAWLRRRRLQRAELTGPTHA</sequence>
<protein>
    <recommendedName>
        <fullName evidence="4">Lipopolysaccharide export system permease protein LptF</fullName>
    </recommendedName>
</protein>
<dbReference type="PANTHER" id="PTHR33529:SF7">
    <property type="entry name" value="LIPOPOLYSACCHARIDE EXPORT SYSTEM PERMEASE PROTEIN LPTF"/>
    <property type="match status" value="1"/>
</dbReference>
<organism evidence="13 14">
    <name type="scientific">Marinobacter psychrophilus</name>
    <dbReference type="NCBI Taxonomy" id="330734"/>
    <lineage>
        <taxon>Bacteria</taxon>
        <taxon>Pseudomonadati</taxon>
        <taxon>Pseudomonadota</taxon>
        <taxon>Gammaproteobacteria</taxon>
        <taxon>Pseudomonadales</taxon>
        <taxon>Marinobacteraceae</taxon>
        <taxon>Marinobacter</taxon>
    </lineage>
</organism>
<keyword evidence="14" id="KW-1185">Reference proteome</keyword>
<dbReference type="GO" id="GO:0055085">
    <property type="term" value="P:transmembrane transport"/>
    <property type="evidence" value="ECO:0007669"/>
    <property type="project" value="InterPro"/>
</dbReference>
<feature type="transmembrane region" description="Helical" evidence="12">
    <location>
        <begin position="75"/>
        <end position="94"/>
    </location>
</feature>
<evidence type="ECO:0000313" key="13">
    <source>
        <dbReference type="EMBL" id="AKO52190.1"/>
    </source>
</evidence>
<evidence type="ECO:0000256" key="3">
    <source>
        <dbReference type="ARBA" id="ARBA00007725"/>
    </source>
</evidence>
<evidence type="ECO:0000256" key="5">
    <source>
        <dbReference type="ARBA" id="ARBA00022448"/>
    </source>
</evidence>
<feature type="transmembrane region" description="Helical" evidence="12">
    <location>
        <begin position="279"/>
        <end position="298"/>
    </location>
</feature>
<dbReference type="Proteomes" id="UP000036406">
    <property type="component" value="Chromosome"/>
</dbReference>
<evidence type="ECO:0000256" key="11">
    <source>
        <dbReference type="ARBA" id="ARBA00026081"/>
    </source>
</evidence>
<evidence type="ECO:0000256" key="4">
    <source>
        <dbReference type="ARBA" id="ARBA00014213"/>
    </source>
</evidence>
<evidence type="ECO:0000313" key="14">
    <source>
        <dbReference type="Proteomes" id="UP000036406"/>
    </source>
</evidence>
<dbReference type="AlphaFoldDB" id="A0A0H4I3F4"/>
<feature type="transmembrane region" description="Helical" evidence="12">
    <location>
        <begin position="342"/>
        <end position="366"/>
    </location>
</feature>
<dbReference type="GO" id="GO:0015920">
    <property type="term" value="P:lipopolysaccharide transport"/>
    <property type="evidence" value="ECO:0007669"/>
    <property type="project" value="TreeGrafter"/>
</dbReference>
<dbReference type="GO" id="GO:0043190">
    <property type="term" value="C:ATP-binding cassette (ABC) transporter complex"/>
    <property type="evidence" value="ECO:0007669"/>
    <property type="project" value="InterPro"/>
</dbReference>
<feature type="transmembrane region" description="Helical" evidence="12">
    <location>
        <begin position="310"/>
        <end position="330"/>
    </location>
</feature>
<evidence type="ECO:0000256" key="10">
    <source>
        <dbReference type="ARBA" id="ARBA00023136"/>
    </source>
</evidence>
<evidence type="ECO:0000256" key="6">
    <source>
        <dbReference type="ARBA" id="ARBA00022475"/>
    </source>
</evidence>
<comment type="subunit">
    <text evidence="11">Component of the lipopolysaccharide transport and assembly complex. The LptBFG transporter is composed of two ATP-binding proteins (LptB) and two transmembrane proteins (LptF and LptG).</text>
</comment>
<dbReference type="EMBL" id="CP011494">
    <property type="protein sequence ID" value="AKO52190.1"/>
    <property type="molecule type" value="Genomic_DNA"/>
</dbReference>
<dbReference type="Pfam" id="PF03739">
    <property type="entry name" value="LptF_LptG"/>
    <property type="match status" value="1"/>
</dbReference>
<keyword evidence="10 12" id="KW-0472">Membrane</keyword>
<keyword evidence="6" id="KW-1003">Cell membrane</keyword>
<evidence type="ECO:0000256" key="7">
    <source>
        <dbReference type="ARBA" id="ARBA00022519"/>
    </source>
</evidence>
<comment type="similarity">
    <text evidence="3">Belongs to the LptF/LptG family.</text>
</comment>
<gene>
    <name evidence="13" type="ORF">ABA45_06915</name>
</gene>
<dbReference type="STRING" id="330734.ABA45_06915"/>
<evidence type="ECO:0000256" key="2">
    <source>
        <dbReference type="ARBA" id="ARBA00004429"/>
    </source>
</evidence>
<keyword evidence="8 12" id="KW-0812">Transmembrane</keyword>
<dbReference type="NCBIfam" id="TIGR04407">
    <property type="entry name" value="LptF_YjgP"/>
    <property type="match status" value="1"/>
</dbReference>
<feature type="transmembrane region" description="Helical" evidence="12">
    <location>
        <begin position="115"/>
        <end position="133"/>
    </location>
</feature>
<dbReference type="PATRIC" id="fig|330734.3.peg.1456"/>
<dbReference type="InterPro" id="IPR030922">
    <property type="entry name" value="LptF"/>
</dbReference>
<dbReference type="RefSeq" id="WP_048384883.1">
    <property type="nucleotide sequence ID" value="NZ_CP011494.1"/>
</dbReference>
<name>A0A0H4I3F4_9GAMM</name>
<evidence type="ECO:0000256" key="8">
    <source>
        <dbReference type="ARBA" id="ARBA00022692"/>
    </source>
</evidence>
<accession>A0A0H4I3F4</accession>